<dbReference type="GO" id="GO:0005737">
    <property type="term" value="C:cytoplasm"/>
    <property type="evidence" value="ECO:0007669"/>
    <property type="project" value="UniProtKB-SubCell"/>
</dbReference>
<feature type="binding site" evidence="6">
    <location>
        <begin position="12"/>
        <end position="13"/>
    </location>
    <ligand>
        <name>NAD(+)</name>
        <dbReference type="ChEBI" id="CHEBI:57540"/>
    </ligand>
</feature>
<feature type="site" description="Activates thiol group during catalysis" evidence="7">
    <location>
        <position position="180"/>
    </location>
</feature>
<feature type="binding site" evidence="5">
    <location>
        <begin position="152"/>
        <end position="154"/>
    </location>
    <ligand>
        <name>D-glyceraldehyde 3-phosphate</name>
        <dbReference type="ChEBI" id="CHEBI:59776"/>
    </ligand>
</feature>
<evidence type="ECO:0000256" key="9">
    <source>
        <dbReference type="RuleBase" id="RU361160"/>
    </source>
</evidence>
<dbReference type="FunFam" id="3.40.50.720:FF:000001">
    <property type="entry name" value="Glyceraldehyde-3-phosphate dehydrogenase"/>
    <property type="match status" value="1"/>
</dbReference>
<sequence length="334" mass="35455">MTVRVGINGFGRIGRNFYRAVVASGADIEVVGVNDLTDNATLAHLLKYDTILGRFPGEISSTDTDITVDGKTFKAFAERDPANLPWGELGADVVVESTGIFTDAEKAKVHVDGGAKKVIISAPAKNEDVTIVMGVNQDQYDPAKHTIISNASCTTNCLGPMAKVLNDEFGIVKGLMTTIHAYTADQNLQDGPHKDLRRARAAALNIVPTSTGAAKAIGLVMPELKGKLDGYALRVPVPTGSATDLTFEAGRETTVEEVNAAVKKASEGELKGLLTYTDDDIVSSDIVTDPASCIFDSGLTKVIGNQVKVVGWYDNEWGYSNRLVDLVALVGKGL</sequence>
<dbReference type="GO" id="GO:0004365">
    <property type="term" value="F:glyceraldehyde-3-phosphate dehydrogenase (NAD+) (phosphorylating) activity"/>
    <property type="evidence" value="ECO:0007669"/>
    <property type="project" value="UniProtKB-ARBA"/>
</dbReference>
<dbReference type="InterPro" id="IPR006424">
    <property type="entry name" value="Glyceraldehyde-3-P_DH_1"/>
</dbReference>
<dbReference type="PATRIC" id="fig|571913.6.peg.2957"/>
<keyword evidence="6" id="KW-0547">Nucleotide-binding</keyword>
<dbReference type="Gene3D" id="3.30.360.10">
    <property type="entry name" value="Dihydrodipicolinate Reductase, domain 2"/>
    <property type="match status" value="1"/>
</dbReference>
<comment type="subcellular location">
    <subcellularLocation>
        <location evidence="1">Cytoplasm</location>
    </subcellularLocation>
</comment>
<name>A0A0K1JJB1_9MICO</name>
<feature type="binding site" evidence="5">
    <location>
        <begin position="211"/>
        <end position="212"/>
    </location>
    <ligand>
        <name>D-glyceraldehyde 3-phosphate</name>
        <dbReference type="ChEBI" id="CHEBI:59776"/>
    </ligand>
</feature>
<accession>A0A0K1JJB1</accession>
<dbReference type="PROSITE" id="PS00071">
    <property type="entry name" value="GAPDH"/>
    <property type="match status" value="1"/>
</dbReference>
<reference evidence="11 12" key="1">
    <citation type="submission" date="2015-03" db="EMBL/GenBank/DDBJ databases">
        <title>Luteipulveratus halotolerans sp. nov., a novel actinobacterium (Dermacoccaceae) from Sarawak, Malaysia.</title>
        <authorList>
            <person name="Juboi H."/>
            <person name="Basik A."/>
            <person name="Shamsul S.S."/>
            <person name="Arnold P."/>
            <person name="Schmitt E.K."/>
            <person name="Sanglier J.-J."/>
            <person name="Yeo T."/>
        </authorList>
    </citation>
    <scope>NUCLEOTIDE SEQUENCE [LARGE SCALE GENOMIC DNA]</scope>
    <source>
        <strain evidence="11 12">MN07-A0370</strain>
    </source>
</reference>
<feature type="binding site" evidence="6">
    <location>
        <position position="121"/>
    </location>
    <ligand>
        <name>NAD(+)</name>
        <dbReference type="ChEBI" id="CHEBI:57540"/>
    </ligand>
</feature>
<evidence type="ECO:0000256" key="5">
    <source>
        <dbReference type="PIRSR" id="PIRSR000149-2"/>
    </source>
</evidence>
<evidence type="ECO:0000259" key="10">
    <source>
        <dbReference type="SMART" id="SM00846"/>
    </source>
</evidence>
<organism evidence="11 12">
    <name type="scientific">Luteipulveratus mongoliensis</name>
    <dbReference type="NCBI Taxonomy" id="571913"/>
    <lineage>
        <taxon>Bacteria</taxon>
        <taxon>Bacillati</taxon>
        <taxon>Actinomycetota</taxon>
        <taxon>Actinomycetes</taxon>
        <taxon>Micrococcales</taxon>
        <taxon>Dermacoccaceae</taxon>
        <taxon>Luteipulveratus</taxon>
    </lineage>
</organism>
<dbReference type="RefSeq" id="WP_052592533.1">
    <property type="nucleotide sequence ID" value="NZ_CP011112.1"/>
</dbReference>
<feature type="active site" description="Nucleophile" evidence="4">
    <location>
        <position position="153"/>
    </location>
</feature>
<keyword evidence="6" id="KW-0520">NAD</keyword>
<keyword evidence="3 9" id="KW-0560">Oxidoreductase</keyword>
<dbReference type="InterPro" id="IPR020828">
    <property type="entry name" value="GlycerAld_3-P_DH_NAD(P)-bd"/>
</dbReference>
<dbReference type="CDD" id="cd05214">
    <property type="entry name" value="GAPDH_I_N"/>
    <property type="match status" value="1"/>
</dbReference>
<feature type="binding site" evidence="6">
    <location>
        <position position="79"/>
    </location>
    <ligand>
        <name>NAD(+)</name>
        <dbReference type="ChEBI" id="CHEBI:57540"/>
    </ligand>
</feature>
<dbReference type="Pfam" id="PF02800">
    <property type="entry name" value="Gp_dh_C"/>
    <property type="match status" value="1"/>
</dbReference>
<keyword evidence="12" id="KW-1185">Reference proteome</keyword>
<protein>
    <recommendedName>
        <fullName evidence="9">Glyceraldehyde-3-phosphate dehydrogenase</fullName>
        <ecNumber evidence="9">1.2.1.-</ecNumber>
    </recommendedName>
</protein>
<dbReference type="FunFam" id="3.30.360.10:FF:000002">
    <property type="entry name" value="Glyceraldehyde-3-phosphate dehydrogenase"/>
    <property type="match status" value="1"/>
</dbReference>
<feature type="binding site" evidence="6">
    <location>
        <position position="35"/>
    </location>
    <ligand>
        <name>NAD(+)</name>
        <dbReference type="ChEBI" id="CHEBI:57540"/>
    </ligand>
</feature>
<dbReference type="Gene3D" id="3.40.50.720">
    <property type="entry name" value="NAD(P)-binding Rossmann-like Domain"/>
    <property type="match status" value="1"/>
</dbReference>
<dbReference type="SUPFAM" id="SSF55347">
    <property type="entry name" value="Glyceraldehyde-3-phosphate dehydrogenase-like, C-terminal domain"/>
    <property type="match status" value="1"/>
</dbReference>
<comment type="similarity">
    <text evidence="2 8">Belongs to the glyceraldehyde-3-phosphate dehydrogenase family.</text>
</comment>
<dbReference type="PIRSF" id="PIRSF000149">
    <property type="entry name" value="GAP_DH"/>
    <property type="match status" value="1"/>
</dbReference>
<evidence type="ECO:0000256" key="1">
    <source>
        <dbReference type="ARBA" id="ARBA00004496"/>
    </source>
</evidence>
<feature type="binding site" evidence="5">
    <location>
        <position position="234"/>
    </location>
    <ligand>
        <name>D-glyceraldehyde 3-phosphate</name>
        <dbReference type="ChEBI" id="CHEBI:59776"/>
    </ligand>
</feature>
<dbReference type="NCBIfam" id="TIGR01534">
    <property type="entry name" value="GAPDH-I"/>
    <property type="match status" value="1"/>
</dbReference>
<feature type="binding site" evidence="6">
    <location>
        <position position="315"/>
    </location>
    <ligand>
        <name>NAD(+)</name>
        <dbReference type="ChEBI" id="CHEBI:57540"/>
    </ligand>
</feature>
<dbReference type="GO" id="GO:0006006">
    <property type="term" value="P:glucose metabolic process"/>
    <property type="evidence" value="ECO:0007669"/>
    <property type="project" value="InterPro"/>
</dbReference>
<evidence type="ECO:0000256" key="4">
    <source>
        <dbReference type="PIRSR" id="PIRSR000149-1"/>
    </source>
</evidence>
<dbReference type="KEGG" id="lmoi:VV02_14550"/>
<proteinExistence type="inferred from homology"/>
<evidence type="ECO:0000313" key="11">
    <source>
        <dbReference type="EMBL" id="AKU16804.1"/>
    </source>
</evidence>
<dbReference type="Proteomes" id="UP000066480">
    <property type="component" value="Chromosome"/>
</dbReference>
<dbReference type="CDD" id="cd18126">
    <property type="entry name" value="GAPDH_I_C"/>
    <property type="match status" value="1"/>
</dbReference>
<dbReference type="InterPro" id="IPR020830">
    <property type="entry name" value="GlycerAld_3-P_DH_AS"/>
</dbReference>
<dbReference type="STRING" id="571913.VV02_14550"/>
<dbReference type="SMART" id="SM00846">
    <property type="entry name" value="Gp_dh_N"/>
    <property type="match status" value="1"/>
</dbReference>
<evidence type="ECO:0000313" key="12">
    <source>
        <dbReference type="Proteomes" id="UP000066480"/>
    </source>
</evidence>
<dbReference type="PRINTS" id="PR00078">
    <property type="entry name" value="G3PDHDRGNASE"/>
</dbReference>
<evidence type="ECO:0000256" key="2">
    <source>
        <dbReference type="ARBA" id="ARBA00007406"/>
    </source>
</evidence>
<dbReference type="SUPFAM" id="SSF51735">
    <property type="entry name" value="NAD(P)-binding Rossmann-fold domains"/>
    <property type="match status" value="1"/>
</dbReference>
<feature type="domain" description="Glyceraldehyde 3-phosphate dehydrogenase NAD(P) binding" evidence="10">
    <location>
        <begin position="3"/>
        <end position="153"/>
    </location>
</feature>
<evidence type="ECO:0000256" key="7">
    <source>
        <dbReference type="PIRSR" id="PIRSR000149-4"/>
    </source>
</evidence>
<dbReference type="InterPro" id="IPR020831">
    <property type="entry name" value="GlycerAld/Erythrose_P_DH"/>
</dbReference>
<feature type="binding site" evidence="5">
    <location>
        <position position="183"/>
    </location>
    <ligand>
        <name>D-glyceraldehyde 3-phosphate</name>
        <dbReference type="ChEBI" id="CHEBI:59776"/>
    </ligand>
</feature>
<dbReference type="OrthoDB" id="9803304at2"/>
<dbReference type="EC" id="1.2.1.-" evidence="9"/>
<dbReference type="GO" id="GO:0051287">
    <property type="term" value="F:NAD binding"/>
    <property type="evidence" value="ECO:0007669"/>
    <property type="project" value="InterPro"/>
</dbReference>
<evidence type="ECO:0000256" key="8">
    <source>
        <dbReference type="RuleBase" id="RU000397"/>
    </source>
</evidence>
<dbReference type="InterPro" id="IPR036291">
    <property type="entry name" value="NAD(P)-bd_dom_sf"/>
</dbReference>
<evidence type="ECO:0000256" key="6">
    <source>
        <dbReference type="PIRSR" id="PIRSR000149-3"/>
    </source>
</evidence>
<dbReference type="InterPro" id="IPR020829">
    <property type="entry name" value="GlycerAld_3-P_DH_cat"/>
</dbReference>
<dbReference type="AlphaFoldDB" id="A0A0K1JJB1"/>
<gene>
    <name evidence="11" type="ORF">VV02_14550</name>
</gene>
<dbReference type="EMBL" id="CP011112">
    <property type="protein sequence ID" value="AKU16804.1"/>
    <property type="molecule type" value="Genomic_DNA"/>
</dbReference>
<evidence type="ECO:0000256" key="3">
    <source>
        <dbReference type="ARBA" id="ARBA00023002"/>
    </source>
</evidence>
<dbReference type="GO" id="GO:0050661">
    <property type="term" value="F:NADP binding"/>
    <property type="evidence" value="ECO:0007669"/>
    <property type="project" value="InterPro"/>
</dbReference>
<dbReference type="Pfam" id="PF00044">
    <property type="entry name" value="Gp_dh_N"/>
    <property type="match status" value="1"/>
</dbReference>
<dbReference type="PANTHER" id="PTHR43148">
    <property type="entry name" value="GLYCERALDEHYDE-3-PHOSPHATE DEHYDROGENASE 2"/>
    <property type="match status" value="1"/>
</dbReference>